<proteinExistence type="predicted"/>
<organism evidence="2 3">
    <name type="scientific">Caulifigura coniformis</name>
    <dbReference type="NCBI Taxonomy" id="2527983"/>
    <lineage>
        <taxon>Bacteria</taxon>
        <taxon>Pseudomonadati</taxon>
        <taxon>Planctomycetota</taxon>
        <taxon>Planctomycetia</taxon>
        <taxon>Planctomycetales</taxon>
        <taxon>Planctomycetaceae</taxon>
        <taxon>Caulifigura</taxon>
    </lineage>
</organism>
<dbReference type="Proteomes" id="UP000315700">
    <property type="component" value="Chromosome"/>
</dbReference>
<keyword evidence="1" id="KW-0472">Membrane</keyword>
<evidence type="ECO:0000313" key="2">
    <source>
        <dbReference type="EMBL" id="QDT56335.1"/>
    </source>
</evidence>
<evidence type="ECO:0000256" key="1">
    <source>
        <dbReference type="SAM" id="Phobius"/>
    </source>
</evidence>
<dbReference type="KEGG" id="ccos:Pan44_43880"/>
<dbReference type="EMBL" id="CP036271">
    <property type="protein sequence ID" value="QDT56335.1"/>
    <property type="molecule type" value="Genomic_DNA"/>
</dbReference>
<accession>A0A517SJP3</accession>
<keyword evidence="1" id="KW-1133">Transmembrane helix</keyword>
<dbReference type="InParanoid" id="A0A517SJP3"/>
<evidence type="ECO:0000313" key="3">
    <source>
        <dbReference type="Proteomes" id="UP000315700"/>
    </source>
</evidence>
<gene>
    <name evidence="2" type="ORF">Pan44_43880</name>
</gene>
<sequence length="164" mass="18488">MTPPARTRRWRLLGWTAALSLGVCVIYVLVAMAASPFAESRLLAGKHPDLVIGREWDPRHGRILTIRDDLPSDCDCPLHQMLSGRETVSVGMSTFFAHAGKDMALGGAKQNKFEGRDIAPARLLILSRRSDTTIELHLMEDWSPSWTLRQVQGRLVRLLRNVYR</sequence>
<reference evidence="2 3" key="1">
    <citation type="submission" date="2019-02" db="EMBL/GenBank/DDBJ databases">
        <title>Deep-cultivation of Planctomycetes and their phenomic and genomic characterization uncovers novel biology.</title>
        <authorList>
            <person name="Wiegand S."/>
            <person name="Jogler M."/>
            <person name="Boedeker C."/>
            <person name="Pinto D."/>
            <person name="Vollmers J."/>
            <person name="Rivas-Marin E."/>
            <person name="Kohn T."/>
            <person name="Peeters S.H."/>
            <person name="Heuer A."/>
            <person name="Rast P."/>
            <person name="Oberbeckmann S."/>
            <person name="Bunk B."/>
            <person name="Jeske O."/>
            <person name="Meyerdierks A."/>
            <person name="Storesund J.E."/>
            <person name="Kallscheuer N."/>
            <person name="Luecker S."/>
            <person name="Lage O.M."/>
            <person name="Pohl T."/>
            <person name="Merkel B.J."/>
            <person name="Hornburger P."/>
            <person name="Mueller R.-W."/>
            <person name="Bruemmer F."/>
            <person name="Labrenz M."/>
            <person name="Spormann A.M."/>
            <person name="Op den Camp H."/>
            <person name="Overmann J."/>
            <person name="Amann R."/>
            <person name="Jetten M.S.M."/>
            <person name="Mascher T."/>
            <person name="Medema M.H."/>
            <person name="Devos D.P."/>
            <person name="Kaster A.-K."/>
            <person name="Ovreas L."/>
            <person name="Rohde M."/>
            <person name="Galperin M.Y."/>
            <person name="Jogler C."/>
        </authorList>
    </citation>
    <scope>NUCLEOTIDE SEQUENCE [LARGE SCALE GENOMIC DNA]</scope>
    <source>
        <strain evidence="2 3">Pan44</strain>
    </source>
</reference>
<protein>
    <submittedName>
        <fullName evidence="2">Uncharacterized protein</fullName>
    </submittedName>
</protein>
<keyword evidence="1" id="KW-0812">Transmembrane</keyword>
<keyword evidence="3" id="KW-1185">Reference proteome</keyword>
<dbReference type="RefSeq" id="WP_145033676.1">
    <property type="nucleotide sequence ID" value="NZ_CP036271.1"/>
</dbReference>
<name>A0A517SJP3_9PLAN</name>
<feature type="transmembrane region" description="Helical" evidence="1">
    <location>
        <begin position="12"/>
        <end position="34"/>
    </location>
</feature>
<dbReference type="AlphaFoldDB" id="A0A517SJP3"/>